<dbReference type="AlphaFoldDB" id="A0A445EK39"/>
<keyword evidence="3" id="KW-1185">Reference proteome</keyword>
<protein>
    <submittedName>
        <fullName evidence="2">Uncharacterized protein</fullName>
    </submittedName>
</protein>
<sequence length="65" mass="6811">MVGDGEGIRLGKEKGKGKQKGKGTSWGRGRGASSIVPSIFSQFNKSESGGIKILIRKSNPFGFGV</sequence>
<proteinExistence type="predicted"/>
<reference evidence="2 3" key="1">
    <citation type="submission" date="2019-01" db="EMBL/GenBank/DDBJ databases">
        <title>Sequencing of cultivated peanut Arachis hypogaea provides insights into genome evolution and oil improvement.</title>
        <authorList>
            <person name="Chen X."/>
        </authorList>
    </citation>
    <scope>NUCLEOTIDE SEQUENCE [LARGE SCALE GENOMIC DNA]</scope>
    <source>
        <strain evidence="3">cv. Fuhuasheng</strain>
        <tissue evidence="2">Leaves</tissue>
    </source>
</reference>
<accession>A0A445EK39</accession>
<evidence type="ECO:0000256" key="1">
    <source>
        <dbReference type="SAM" id="MobiDB-lite"/>
    </source>
</evidence>
<feature type="region of interest" description="Disordered" evidence="1">
    <location>
        <begin position="1"/>
        <end position="31"/>
    </location>
</feature>
<evidence type="ECO:0000313" key="2">
    <source>
        <dbReference type="EMBL" id="RYR75827.1"/>
    </source>
</evidence>
<evidence type="ECO:0000313" key="3">
    <source>
        <dbReference type="Proteomes" id="UP000289738"/>
    </source>
</evidence>
<dbReference type="EMBL" id="SDMP01000001">
    <property type="protein sequence ID" value="RYR75827.1"/>
    <property type="molecule type" value="Genomic_DNA"/>
</dbReference>
<comment type="caution">
    <text evidence="2">The sequence shown here is derived from an EMBL/GenBank/DDBJ whole genome shotgun (WGS) entry which is preliminary data.</text>
</comment>
<gene>
    <name evidence="2" type="ORF">Ahy_A01g000403</name>
</gene>
<organism evidence="2 3">
    <name type="scientific">Arachis hypogaea</name>
    <name type="common">Peanut</name>
    <dbReference type="NCBI Taxonomy" id="3818"/>
    <lineage>
        <taxon>Eukaryota</taxon>
        <taxon>Viridiplantae</taxon>
        <taxon>Streptophyta</taxon>
        <taxon>Embryophyta</taxon>
        <taxon>Tracheophyta</taxon>
        <taxon>Spermatophyta</taxon>
        <taxon>Magnoliopsida</taxon>
        <taxon>eudicotyledons</taxon>
        <taxon>Gunneridae</taxon>
        <taxon>Pentapetalae</taxon>
        <taxon>rosids</taxon>
        <taxon>fabids</taxon>
        <taxon>Fabales</taxon>
        <taxon>Fabaceae</taxon>
        <taxon>Papilionoideae</taxon>
        <taxon>50 kb inversion clade</taxon>
        <taxon>dalbergioids sensu lato</taxon>
        <taxon>Dalbergieae</taxon>
        <taxon>Pterocarpus clade</taxon>
        <taxon>Arachis</taxon>
    </lineage>
</organism>
<dbReference type="Proteomes" id="UP000289738">
    <property type="component" value="Chromosome A01"/>
</dbReference>
<feature type="compositionally biased region" description="Basic and acidic residues" evidence="1">
    <location>
        <begin position="1"/>
        <end position="16"/>
    </location>
</feature>
<name>A0A445EK39_ARAHY</name>